<accession>A0AAV6NMG2</accession>
<dbReference type="Pfam" id="PF13426">
    <property type="entry name" value="PAS_9"/>
    <property type="match status" value="1"/>
</dbReference>
<keyword evidence="3" id="KW-0157">Chromophore</keyword>
<dbReference type="AlphaFoldDB" id="A0AAV6NMG2"/>
<comment type="caution">
    <text evidence="6">The sequence shown here is derived from an EMBL/GenBank/DDBJ whole genome shotgun (WGS) entry which is preliminary data.</text>
</comment>
<evidence type="ECO:0000313" key="7">
    <source>
        <dbReference type="Proteomes" id="UP000685013"/>
    </source>
</evidence>
<evidence type="ECO:0000256" key="4">
    <source>
        <dbReference type="SAM" id="MobiDB-lite"/>
    </source>
</evidence>
<evidence type="ECO:0000259" key="5">
    <source>
        <dbReference type="PROSITE" id="PS50112"/>
    </source>
</evidence>
<feature type="domain" description="PAS" evidence="5">
    <location>
        <begin position="70"/>
        <end position="92"/>
    </location>
</feature>
<organism evidence="6 7">
    <name type="scientific">Cucurbita argyrosperma subsp. sororia</name>
    <dbReference type="NCBI Taxonomy" id="37648"/>
    <lineage>
        <taxon>Eukaryota</taxon>
        <taxon>Viridiplantae</taxon>
        <taxon>Streptophyta</taxon>
        <taxon>Embryophyta</taxon>
        <taxon>Tracheophyta</taxon>
        <taxon>Spermatophyta</taxon>
        <taxon>Magnoliopsida</taxon>
        <taxon>eudicotyledons</taxon>
        <taxon>Gunneridae</taxon>
        <taxon>Pentapetalae</taxon>
        <taxon>rosids</taxon>
        <taxon>fabids</taxon>
        <taxon>Cucurbitales</taxon>
        <taxon>Cucurbitaceae</taxon>
        <taxon>Cucurbiteae</taxon>
        <taxon>Cucurbita</taxon>
    </lineage>
</organism>
<proteinExistence type="predicted"/>
<dbReference type="PROSITE" id="PS50112">
    <property type="entry name" value="PAS"/>
    <property type="match status" value="1"/>
</dbReference>
<gene>
    <name evidence="6" type="primary">ADO3</name>
    <name evidence="6" type="ORF">SDJN03_05153</name>
</gene>
<dbReference type="PANTHER" id="PTHR47429:SF2">
    <property type="entry name" value="PROTEIN TWIN LOV 1"/>
    <property type="match status" value="1"/>
</dbReference>
<evidence type="ECO:0000256" key="1">
    <source>
        <dbReference type="ARBA" id="ARBA00022630"/>
    </source>
</evidence>
<keyword evidence="2" id="KW-0288">FMN</keyword>
<keyword evidence="7" id="KW-1185">Reference proteome</keyword>
<keyword evidence="1" id="KW-0285">Flavoprotein</keyword>
<dbReference type="InterPro" id="IPR000014">
    <property type="entry name" value="PAS"/>
</dbReference>
<dbReference type="PANTHER" id="PTHR47429">
    <property type="entry name" value="PROTEIN TWIN LOV 1"/>
    <property type="match status" value="1"/>
</dbReference>
<evidence type="ECO:0000256" key="3">
    <source>
        <dbReference type="ARBA" id="ARBA00022991"/>
    </source>
</evidence>
<name>A0AAV6NMG2_9ROSI</name>
<dbReference type="Proteomes" id="UP000685013">
    <property type="component" value="Chromosome 4"/>
</dbReference>
<dbReference type="GO" id="GO:0005634">
    <property type="term" value="C:nucleus"/>
    <property type="evidence" value="ECO:0007669"/>
    <property type="project" value="TreeGrafter"/>
</dbReference>
<feature type="region of interest" description="Disordered" evidence="4">
    <location>
        <begin position="1"/>
        <end position="41"/>
    </location>
</feature>
<feature type="compositionally biased region" description="Acidic residues" evidence="4">
    <location>
        <begin position="25"/>
        <end position="39"/>
    </location>
</feature>
<evidence type="ECO:0000313" key="6">
    <source>
        <dbReference type="EMBL" id="KAG6599920.1"/>
    </source>
</evidence>
<evidence type="ECO:0000256" key="2">
    <source>
        <dbReference type="ARBA" id="ARBA00022643"/>
    </source>
</evidence>
<feature type="non-terminal residue" evidence="6">
    <location>
        <position position="1"/>
    </location>
</feature>
<reference evidence="6 7" key="1">
    <citation type="journal article" date="2021" name="Hortic Res">
        <title>The domestication of Cucurbita argyrosperma as revealed by the genome of its wild relative.</title>
        <authorList>
            <person name="Barrera-Redondo J."/>
            <person name="Sanchez-de la Vega G."/>
            <person name="Aguirre-Liguori J.A."/>
            <person name="Castellanos-Morales G."/>
            <person name="Gutierrez-Guerrero Y.T."/>
            <person name="Aguirre-Dugua X."/>
            <person name="Aguirre-Planter E."/>
            <person name="Tenaillon M.I."/>
            <person name="Lira-Saade R."/>
            <person name="Eguiarte L.E."/>
        </authorList>
    </citation>
    <scope>NUCLEOTIDE SEQUENCE [LARGE SCALE GENOMIC DNA]</scope>
    <source>
        <strain evidence="6">JBR-2021</strain>
    </source>
</reference>
<sequence>MARNDDEPEVQSSGKRLKCSKHDDEQLENEEEEEEEEQVSELPLKPGLFFYPMTPTSFVVSDALEPEFPIIYVNKVFEIYTGYRADEVLGQNCRNSFLQNQFFMVFPVAMCSAC</sequence>
<protein>
    <submittedName>
        <fullName evidence="6">Adagio protein 3</fullName>
    </submittedName>
</protein>
<dbReference type="EMBL" id="JAGKQH010000004">
    <property type="protein sequence ID" value="KAG6599920.1"/>
    <property type="molecule type" value="Genomic_DNA"/>
</dbReference>